<sequence>MKAVVLDAGALIAADRNDARIRRLQKRWLGADIAIYVPPAVLAQVWRSDRQVVLSQFIADCEASMMRFEEARAVGRMLAAAGTADVVDAAVVVAARELRPIAVVTSDRRDLEQLAKAVGMSLPIVDV</sequence>
<organism evidence="1 2">
    <name type="scientific">Phytohabitans aurantiacus</name>
    <dbReference type="NCBI Taxonomy" id="3016789"/>
    <lineage>
        <taxon>Bacteria</taxon>
        <taxon>Bacillati</taxon>
        <taxon>Actinomycetota</taxon>
        <taxon>Actinomycetes</taxon>
        <taxon>Micromonosporales</taxon>
        <taxon>Micromonosporaceae</taxon>
    </lineage>
</organism>
<comment type="caution">
    <text evidence="1">The sequence shown here is derived from an EMBL/GenBank/DDBJ whole genome shotgun (WGS) entry which is preliminary data.</text>
</comment>
<dbReference type="SUPFAM" id="SSF88723">
    <property type="entry name" value="PIN domain-like"/>
    <property type="match status" value="1"/>
</dbReference>
<protein>
    <recommendedName>
        <fullName evidence="3">PIN domain-containing protein</fullName>
    </recommendedName>
</protein>
<evidence type="ECO:0000313" key="1">
    <source>
        <dbReference type="EMBL" id="GLH95685.1"/>
    </source>
</evidence>
<dbReference type="InterPro" id="IPR029060">
    <property type="entry name" value="PIN-like_dom_sf"/>
</dbReference>
<dbReference type="RefSeq" id="WP_281892726.1">
    <property type="nucleotide sequence ID" value="NZ_BSDI01000004.1"/>
</dbReference>
<evidence type="ECO:0000313" key="2">
    <source>
        <dbReference type="Proteomes" id="UP001144280"/>
    </source>
</evidence>
<accession>A0ABQ5QQT3</accession>
<gene>
    <name evidence="1" type="ORF">Pa4123_09570</name>
</gene>
<keyword evidence="2" id="KW-1185">Reference proteome</keyword>
<evidence type="ECO:0008006" key="3">
    <source>
        <dbReference type="Google" id="ProtNLM"/>
    </source>
</evidence>
<name>A0ABQ5QQT3_9ACTN</name>
<reference evidence="1" key="1">
    <citation type="submission" date="2022-12" db="EMBL/GenBank/DDBJ databases">
        <title>New Phytohabitans aurantiacus sp. RD004123 nov., an actinomycete isolated from soil.</title>
        <authorList>
            <person name="Triningsih D.W."/>
            <person name="Harunari E."/>
            <person name="Igarashi Y."/>
        </authorList>
    </citation>
    <scope>NUCLEOTIDE SEQUENCE</scope>
    <source>
        <strain evidence="1">RD004123</strain>
    </source>
</reference>
<dbReference type="EMBL" id="BSDI01000004">
    <property type="protein sequence ID" value="GLH95685.1"/>
    <property type="molecule type" value="Genomic_DNA"/>
</dbReference>
<proteinExistence type="predicted"/>
<dbReference type="Proteomes" id="UP001144280">
    <property type="component" value="Unassembled WGS sequence"/>
</dbReference>